<dbReference type="OrthoDB" id="2121828at2759"/>
<dbReference type="InterPro" id="IPR011707">
    <property type="entry name" value="Cu-oxidase-like_N"/>
</dbReference>
<evidence type="ECO:0000259" key="7">
    <source>
        <dbReference type="Pfam" id="PF07732"/>
    </source>
</evidence>
<dbReference type="GeneID" id="28818892"/>
<dbReference type="PANTHER" id="PTHR11709">
    <property type="entry name" value="MULTI-COPPER OXIDASE"/>
    <property type="match status" value="1"/>
</dbReference>
<dbReference type="SUPFAM" id="SSF49503">
    <property type="entry name" value="Cupredoxins"/>
    <property type="match status" value="3"/>
</dbReference>
<evidence type="ECO:0000256" key="1">
    <source>
        <dbReference type="ARBA" id="ARBA00010609"/>
    </source>
</evidence>
<accession>A0A194XE96</accession>
<dbReference type="PROSITE" id="PS00079">
    <property type="entry name" value="MULTICOPPER_OXIDASE1"/>
    <property type="match status" value="1"/>
</dbReference>
<evidence type="ECO:0000259" key="5">
    <source>
        <dbReference type="Pfam" id="PF00394"/>
    </source>
</evidence>
<evidence type="ECO:0000256" key="3">
    <source>
        <dbReference type="ARBA" id="ARBA00023002"/>
    </source>
</evidence>
<evidence type="ECO:0000313" key="8">
    <source>
        <dbReference type="EMBL" id="KUJ18466.1"/>
    </source>
</evidence>
<dbReference type="EMBL" id="KQ947412">
    <property type="protein sequence ID" value="KUJ18466.1"/>
    <property type="molecule type" value="Genomic_DNA"/>
</dbReference>
<dbReference type="CDD" id="cd04206">
    <property type="entry name" value="CuRO_1_LCC_like"/>
    <property type="match status" value="1"/>
</dbReference>
<feature type="domain" description="Plastocyanin-like" evidence="6">
    <location>
        <begin position="414"/>
        <end position="527"/>
    </location>
</feature>
<reference evidence="8 9" key="1">
    <citation type="submission" date="2015-10" db="EMBL/GenBank/DDBJ databases">
        <title>Full genome of DAOMC 229536 Phialocephala scopiformis, a fungal endophyte of spruce producing the potent anti-insectan compound rugulosin.</title>
        <authorList>
            <consortium name="DOE Joint Genome Institute"/>
            <person name="Walker A.K."/>
            <person name="Frasz S.L."/>
            <person name="Seifert K.A."/>
            <person name="Miller J.D."/>
            <person name="Mondo S.J."/>
            <person name="Labutti K."/>
            <person name="Lipzen A."/>
            <person name="Dockter R."/>
            <person name="Kennedy M."/>
            <person name="Grigoriev I.V."/>
            <person name="Spatafora J.W."/>
        </authorList>
    </citation>
    <scope>NUCLEOTIDE SEQUENCE [LARGE SCALE GENOMIC DNA]</scope>
    <source>
        <strain evidence="8 9">CBS 120377</strain>
    </source>
</reference>
<organism evidence="8 9">
    <name type="scientific">Mollisia scopiformis</name>
    <name type="common">Conifer needle endophyte fungus</name>
    <name type="synonym">Phialocephala scopiformis</name>
    <dbReference type="NCBI Taxonomy" id="149040"/>
    <lineage>
        <taxon>Eukaryota</taxon>
        <taxon>Fungi</taxon>
        <taxon>Dikarya</taxon>
        <taxon>Ascomycota</taxon>
        <taxon>Pezizomycotina</taxon>
        <taxon>Leotiomycetes</taxon>
        <taxon>Helotiales</taxon>
        <taxon>Mollisiaceae</taxon>
        <taxon>Mollisia</taxon>
    </lineage>
</organism>
<dbReference type="PANTHER" id="PTHR11709:SF511">
    <property type="entry name" value="LACCASE"/>
    <property type="match status" value="1"/>
</dbReference>
<keyword evidence="2" id="KW-0479">Metal-binding</keyword>
<protein>
    <recommendedName>
        <fullName evidence="10">Laccase</fullName>
    </recommendedName>
</protein>
<keyword evidence="9" id="KW-1185">Reference proteome</keyword>
<evidence type="ECO:0000259" key="6">
    <source>
        <dbReference type="Pfam" id="PF07731"/>
    </source>
</evidence>
<dbReference type="CDD" id="cd04205">
    <property type="entry name" value="CuRO_2_LCC_like"/>
    <property type="match status" value="1"/>
</dbReference>
<dbReference type="Proteomes" id="UP000070700">
    <property type="component" value="Unassembled WGS sequence"/>
</dbReference>
<evidence type="ECO:0000256" key="4">
    <source>
        <dbReference type="ARBA" id="ARBA00023008"/>
    </source>
</evidence>
<keyword evidence="3" id="KW-0560">Oxidoreductase</keyword>
<sequence>MLGVRLHPQDHESRPPTTITHRWKVSSDYRSPDGVRKLVYLVNDQFPGPTIQCRSGDRLVIHVTNNLASEGISVHFHGLEMRGGNRMDGAVGFTQCPISAGSTLTYDFLVGEHQAGTFWWHAHSQVQRGDGMYGGLIVHQPLSVKDEAQTYGYESDVLLMIGDWYHRSAEEVLAWYTSTRGFGNEPVPDSLLVNGAGKFICSMAVPARPVECVETEDQDMLGVLGTTHLEKAVRLRLVNVGSLAGFSVQMSSAKLEPITVDGGFPIVGNPADSVGIVYPGERLDVLVRWDEQATSHFPQLHISLDPENFKYPNMALRPNQSFPVLTSGSPISSSKAHEPHHFDLATAIAVSTSPLPNTVDRTILLYTKTQKLSIDNNHPTGFMNRTSWSPQRFPPLPLISLPRSQWDDNQLIPYIPMPSERETWVDIIINNLDEGAHPFHLHGYSFYVLASYRSDHGWGSYSPYAIAGSSALKPNMNLENPVKKDTVSVPRRGHVVVRFKADNEGIWMLHCHVLFHQASGMAMGIQVGGNENHEMVDNGARNMCQP</sequence>
<dbReference type="InterPro" id="IPR033138">
    <property type="entry name" value="Cu_oxidase_CS"/>
</dbReference>
<dbReference type="InterPro" id="IPR008972">
    <property type="entry name" value="Cupredoxin"/>
</dbReference>
<dbReference type="AlphaFoldDB" id="A0A194XE96"/>
<name>A0A194XE96_MOLSC</name>
<dbReference type="InterPro" id="IPR045087">
    <property type="entry name" value="Cu-oxidase_fam"/>
</dbReference>
<evidence type="ECO:0008006" key="10">
    <source>
        <dbReference type="Google" id="ProtNLM"/>
    </source>
</evidence>
<dbReference type="GO" id="GO:0005507">
    <property type="term" value="F:copper ion binding"/>
    <property type="evidence" value="ECO:0007669"/>
    <property type="project" value="InterPro"/>
</dbReference>
<evidence type="ECO:0000256" key="2">
    <source>
        <dbReference type="ARBA" id="ARBA00022723"/>
    </source>
</evidence>
<dbReference type="InParanoid" id="A0A194XE96"/>
<feature type="domain" description="Plastocyanin-like" evidence="5">
    <location>
        <begin position="156"/>
        <end position="291"/>
    </location>
</feature>
<dbReference type="InterPro" id="IPR002355">
    <property type="entry name" value="Cu_oxidase_Cu_BS"/>
</dbReference>
<feature type="domain" description="Plastocyanin-like" evidence="7">
    <location>
        <begin position="26"/>
        <end position="141"/>
    </location>
</feature>
<dbReference type="PROSITE" id="PS00080">
    <property type="entry name" value="MULTICOPPER_OXIDASE2"/>
    <property type="match status" value="1"/>
</dbReference>
<comment type="similarity">
    <text evidence="1">Belongs to the multicopper oxidase family.</text>
</comment>
<keyword evidence="4" id="KW-0186">Copper</keyword>
<dbReference type="InterPro" id="IPR011706">
    <property type="entry name" value="Cu-oxidase_C"/>
</dbReference>
<gene>
    <name evidence="8" type="ORF">LY89DRAFT_582403</name>
</gene>
<dbReference type="Pfam" id="PF07731">
    <property type="entry name" value="Cu-oxidase_2"/>
    <property type="match status" value="1"/>
</dbReference>
<dbReference type="Gene3D" id="2.60.40.420">
    <property type="entry name" value="Cupredoxins - blue copper proteins"/>
    <property type="match status" value="3"/>
</dbReference>
<dbReference type="RefSeq" id="XP_018072821.1">
    <property type="nucleotide sequence ID" value="XM_018209166.1"/>
</dbReference>
<dbReference type="KEGG" id="psco:LY89DRAFT_582403"/>
<proteinExistence type="inferred from homology"/>
<dbReference type="InterPro" id="IPR001117">
    <property type="entry name" value="Cu-oxidase_2nd"/>
</dbReference>
<dbReference type="Pfam" id="PF00394">
    <property type="entry name" value="Cu-oxidase"/>
    <property type="match status" value="1"/>
</dbReference>
<dbReference type="GO" id="GO:0016491">
    <property type="term" value="F:oxidoreductase activity"/>
    <property type="evidence" value="ECO:0007669"/>
    <property type="project" value="UniProtKB-KW"/>
</dbReference>
<dbReference type="Pfam" id="PF07732">
    <property type="entry name" value="Cu-oxidase_3"/>
    <property type="match status" value="1"/>
</dbReference>
<dbReference type="CDD" id="cd13910">
    <property type="entry name" value="CuRO_3_MCO_like_4"/>
    <property type="match status" value="1"/>
</dbReference>
<evidence type="ECO:0000313" key="9">
    <source>
        <dbReference type="Proteomes" id="UP000070700"/>
    </source>
</evidence>